<dbReference type="Proteomes" id="UP000267430">
    <property type="component" value="Unassembled WGS sequence"/>
</dbReference>
<comment type="caution">
    <text evidence="1">The sequence shown here is derived from an EMBL/GenBank/DDBJ whole genome shotgun (WGS) entry which is preliminary data.</text>
</comment>
<name>A0A433HX51_9BACI</name>
<gene>
    <name evidence="1" type="ORF">ELQ35_01845</name>
</gene>
<dbReference type="EMBL" id="RYZZ01000001">
    <property type="protein sequence ID" value="RUQ32877.1"/>
    <property type="molecule type" value="Genomic_DNA"/>
</dbReference>
<evidence type="ECO:0000313" key="2">
    <source>
        <dbReference type="Proteomes" id="UP000267430"/>
    </source>
</evidence>
<keyword evidence="2" id="KW-1185">Reference proteome</keyword>
<evidence type="ECO:0000313" key="1">
    <source>
        <dbReference type="EMBL" id="RUQ32877.1"/>
    </source>
</evidence>
<sequence>MSGSDRHRYLSANQIRDLRTAINDVEFVNPPGKHGGLGSTAAHNELLGIIDSSKDYDMFVRRINNWAYYRLNGGIDALPVGLRINN</sequence>
<reference evidence="1 2" key="1">
    <citation type="submission" date="2018-12" db="EMBL/GenBank/DDBJ databases">
        <title>Bacillus chawlae sp. nov., Bacillus glennii sp. nov., and Bacillus saganii sp. nov. Isolated from the Vehicle Assembly Building at Kennedy Space Center where the Viking Spacecraft were Assembled.</title>
        <authorList>
            <person name="Seuylemezian A."/>
            <person name="Vaishampayan P."/>
        </authorList>
    </citation>
    <scope>NUCLEOTIDE SEQUENCE [LARGE SCALE GENOMIC DNA]</scope>
    <source>
        <strain evidence="1 2">L5</strain>
    </source>
</reference>
<proteinExistence type="predicted"/>
<organism evidence="1 2">
    <name type="scientific">Peribacillus cavernae</name>
    <dbReference type="NCBI Taxonomy" id="1674310"/>
    <lineage>
        <taxon>Bacteria</taxon>
        <taxon>Bacillati</taxon>
        <taxon>Bacillota</taxon>
        <taxon>Bacilli</taxon>
        <taxon>Bacillales</taxon>
        <taxon>Bacillaceae</taxon>
        <taxon>Peribacillus</taxon>
    </lineage>
</organism>
<dbReference type="OrthoDB" id="1275308at2"/>
<dbReference type="AlphaFoldDB" id="A0A433HX51"/>
<accession>A0A433HX51</accession>
<protein>
    <submittedName>
        <fullName evidence="1">Uncharacterized protein</fullName>
    </submittedName>
</protein>